<evidence type="ECO:0000256" key="6">
    <source>
        <dbReference type="ARBA" id="ARBA00023136"/>
    </source>
</evidence>
<evidence type="ECO:0000256" key="3">
    <source>
        <dbReference type="ARBA" id="ARBA00022692"/>
    </source>
</evidence>
<keyword evidence="3" id="KW-0812">Transmembrane</keyword>
<evidence type="ECO:0000313" key="8">
    <source>
        <dbReference type="EMBL" id="VAW27147.1"/>
    </source>
</evidence>
<dbReference type="PANTHER" id="PTHR32347">
    <property type="entry name" value="EFFLUX SYSTEM COMPONENT YKNX-RELATED"/>
    <property type="match status" value="1"/>
</dbReference>
<keyword evidence="6" id="KW-0472">Membrane</keyword>
<protein>
    <submittedName>
        <fullName evidence="8">HlyD family secretion protein</fullName>
    </submittedName>
</protein>
<dbReference type="InterPro" id="IPR050465">
    <property type="entry name" value="UPF0194_transport"/>
</dbReference>
<dbReference type="PANTHER" id="PTHR32347:SF23">
    <property type="entry name" value="BLL5650 PROTEIN"/>
    <property type="match status" value="1"/>
</dbReference>
<dbReference type="AlphaFoldDB" id="A0A3B0UPN0"/>
<keyword evidence="5" id="KW-0175">Coiled coil</keyword>
<proteinExistence type="predicted"/>
<feature type="domain" description="LcnD-like C-terminal" evidence="7">
    <location>
        <begin position="20"/>
        <end position="70"/>
    </location>
</feature>
<name>A0A3B0UPN0_9ZZZZ</name>
<dbReference type="Pfam" id="PF25940">
    <property type="entry name" value="LcnD_C"/>
    <property type="match status" value="1"/>
</dbReference>
<evidence type="ECO:0000259" key="7">
    <source>
        <dbReference type="Pfam" id="PF25940"/>
    </source>
</evidence>
<organism evidence="8">
    <name type="scientific">hydrothermal vent metagenome</name>
    <dbReference type="NCBI Taxonomy" id="652676"/>
    <lineage>
        <taxon>unclassified sequences</taxon>
        <taxon>metagenomes</taxon>
        <taxon>ecological metagenomes</taxon>
    </lineage>
</organism>
<keyword evidence="4" id="KW-1133">Transmembrane helix</keyword>
<accession>A0A3B0UPN0</accession>
<comment type="subcellular location">
    <subcellularLocation>
        <location evidence="1">Cell envelope</location>
    </subcellularLocation>
    <subcellularLocation>
        <location evidence="2">Membrane</location>
    </subcellularLocation>
</comment>
<reference evidence="8" key="1">
    <citation type="submission" date="2018-06" db="EMBL/GenBank/DDBJ databases">
        <authorList>
            <person name="Zhirakovskaya E."/>
        </authorList>
    </citation>
    <scope>NUCLEOTIDE SEQUENCE</scope>
</reference>
<feature type="non-terminal residue" evidence="8">
    <location>
        <position position="1"/>
    </location>
</feature>
<evidence type="ECO:0000256" key="4">
    <source>
        <dbReference type="ARBA" id="ARBA00022989"/>
    </source>
</evidence>
<evidence type="ECO:0000256" key="1">
    <source>
        <dbReference type="ARBA" id="ARBA00004196"/>
    </source>
</evidence>
<evidence type="ECO:0000256" key="2">
    <source>
        <dbReference type="ARBA" id="ARBA00004370"/>
    </source>
</evidence>
<sequence>AERGELATPGKPLYKIANLKTLELKAFVSGSQLSHIKIGQKVKVYYDKSKDADSEVNGTILWISSQAEFTPKTIQTKQERVDLVYAIKIKVSNAKGTIKIGMPGEFRIASQQSN</sequence>
<dbReference type="InterPro" id="IPR058795">
    <property type="entry name" value="LcnD_C"/>
</dbReference>
<dbReference type="GO" id="GO:0030313">
    <property type="term" value="C:cell envelope"/>
    <property type="evidence" value="ECO:0007669"/>
    <property type="project" value="UniProtKB-SubCell"/>
</dbReference>
<evidence type="ECO:0000256" key="5">
    <source>
        <dbReference type="ARBA" id="ARBA00023054"/>
    </source>
</evidence>
<dbReference type="EMBL" id="UOET01000079">
    <property type="protein sequence ID" value="VAW27147.1"/>
    <property type="molecule type" value="Genomic_DNA"/>
</dbReference>
<dbReference type="Gene3D" id="2.40.30.170">
    <property type="match status" value="1"/>
</dbReference>
<gene>
    <name evidence="8" type="ORF">MNBD_BACTEROID07-601</name>
</gene>